<name>A0A3B1BZK6_9ZZZZ</name>
<proteinExistence type="predicted"/>
<dbReference type="EMBL" id="UOGB01000279">
    <property type="protein sequence ID" value="VAX23726.1"/>
    <property type="molecule type" value="Genomic_DNA"/>
</dbReference>
<evidence type="ECO:0000313" key="1">
    <source>
        <dbReference type="EMBL" id="VAX23726.1"/>
    </source>
</evidence>
<protein>
    <submittedName>
        <fullName evidence="1">Uncharacterized protein</fullName>
    </submittedName>
</protein>
<sequence length="374" mass="42834">MNRMKAPFQVSFLPWAGLEEEIQIGPITFWPFHTKAEENINEKCIKDQLKRILKSYVDHKGDPVKTITICSHGAHDFRELRKKEFDELVCAVDALIFATICPTVKHAICNNNRSMGPPSADRYQLITQNFTPGINDISIRAGNTLHGGWKIGDVTFTEPWHMGGYFASQDKELLKGLGKVLDDNFSSGIRDRIFRSLEWFRLAHTQSDVVSELSKVVMMATAFEIVLQVSKNGGKKREIAKKLEKRFKNDLSIEEEKTTRKGTVTFPKISCWAWDFYELRNEIVHGDNIDPKRLGCGFDGREWLTHSIIADLVYLQIIVNELFTHKLIGEAERDFNAKLAGDKPESYECIMMDSMLDFSDVHKTLGWENERSIE</sequence>
<organism evidence="1">
    <name type="scientific">hydrothermal vent metagenome</name>
    <dbReference type="NCBI Taxonomy" id="652676"/>
    <lineage>
        <taxon>unclassified sequences</taxon>
        <taxon>metagenomes</taxon>
        <taxon>ecological metagenomes</taxon>
    </lineage>
</organism>
<accession>A0A3B1BZK6</accession>
<dbReference type="AlphaFoldDB" id="A0A3B1BZK6"/>
<reference evidence="1" key="1">
    <citation type="submission" date="2018-06" db="EMBL/GenBank/DDBJ databases">
        <authorList>
            <person name="Zhirakovskaya E."/>
        </authorList>
    </citation>
    <scope>NUCLEOTIDE SEQUENCE</scope>
</reference>
<gene>
    <name evidence="1" type="ORF">MNBD_NITROSPINAE03-531</name>
</gene>